<name>A0A1V0SFK2_9VIRU</name>
<sequence length="168" mass="19815">MDLRILKLHSYNPIKNVFITKTPTLDDLEINVNQLFDAYDIIIVGFYIIRETMEIVKKILRGQNFFHGDINFGVCGTQTVFINNKLEKCTYWNSYSIFPDYYYGCYINVYHPNNASKHTFFKGKLPCIFIDYRGDIKHLQEYYKITKVKSSIYYIEETGLLTKAAIKK</sequence>
<accession>A0A1V0SFK2</accession>
<organism evidence="1">
    <name type="scientific">Hokovirus HKV1</name>
    <dbReference type="NCBI Taxonomy" id="1977638"/>
    <lineage>
        <taxon>Viruses</taxon>
        <taxon>Varidnaviria</taxon>
        <taxon>Bamfordvirae</taxon>
        <taxon>Nucleocytoviricota</taxon>
        <taxon>Megaviricetes</taxon>
        <taxon>Imitervirales</taxon>
        <taxon>Mimiviridae</taxon>
        <taxon>Klosneuvirinae</taxon>
        <taxon>Hokovirus</taxon>
    </lineage>
</organism>
<evidence type="ECO:0000313" key="1">
    <source>
        <dbReference type="EMBL" id="ARF10500.1"/>
    </source>
</evidence>
<gene>
    <name evidence="1" type="ORF">Hokovirus_2_27</name>
</gene>
<proteinExistence type="predicted"/>
<protein>
    <submittedName>
        <fullName evidence="1">Uncharacterized protein</fullName>
    </submittedName>
</protein>
<reference evidence="1" key="1">
    <citation type="journal article" date="2017" name="Science">
        <title>Giant viruses with an expanded complement of translation system components.</title>
        <authorList>
            <person name="Schulz F."/>
            <person name="Yutin N."/>
            <person name="Ivanova N.N."/>
            <person name="Ortega D.R."/>
            <person name="Lee T.K."/>
            <person name="Vierheilig J."/>
            <person name="Daims H."/>
            <person name="Horn M."/>
            <person name="Wagner M."/>
            <person name="Jensen G.J."/>
            <person name="Kyrpides N.C."/>
            <person name="Koonin E.V."/>
            <person name="Woyke T."/>
        </authorList>
    </citation>
    <scope>NUCLEOTIDE SEQUENCE</scope>
    <source>
        <strain evidence="1">HKV1</strain>
    </source>
</reference>
<dbReference type="EMBL" id="KY684104">
    <property type="protein sequence ID" value="ARF10500.1"/>
    <property type="molecule type" value="Genomic_DNA"/>
</dbReference>